<dbReference type="EC" id="1.3.1.-" evidence="2"/>
<dbReference type="Pfam" id="PF01207">
    <property type="entry name" value="Dus"/>
    <property type="match status" value="1"/>
</dbReference>
<keyword evidence="2" id="KW-0560">Oxidoreductase</keyword>
<evidence type="ECO:0000313" key="2">
    <source>
        <dbReference type="EMBL" id="RBQ23123.1"/>
    </source>
</evidence>
<dbReference type="AlphaFoldDB" id="A0A366MBD6"/>
<dbReference type="SUPFAM" id="SSF51395">
    <property type="entry name" value="FMN-linked oxidoreductases"/>
    <property type="match status" value="1"/>
</dbReference>
<dbReference type="Gene3D" id="3.20.20.70">
    <property type="entry name" value="Aldolase class I"/>
    <property type="match status" value="1"/>
</dbReference>
<dbReference type="Proteomes" id="UP000253099">
    <property type="component" value="Unassembled WGS sequence"/>
</dbReference>
<name>A0A366MBD6_9EURY</name>
<dbReference type="EMBL" id="NIZT01000028">
    <property type="protein sequence ID" value="RBQ23123.1"/>
    <property type="molecule type" value="Genomic_DNA"/>
</dbReference>
<dbReference type="NCBIfam" id="TIGR00736">
    <property type="entry name" value="nifR3_rel_arch"/>
    <property type="match status" value="1"/>
</dbReference>
<protein>
    <submittedName>
        <fullName evidence="2">tRNA-dihydrouridine synthase B</fullName>
        <ecNumber evidence="2">1.3.1.-</ecNumber>
    </submittedName>
</protein>
<reference evidence="2 3" key="1">
    <citation type="submission" date="2018-06" db="EMBL/GenBank/DDBJ databases">
        <title>Genomic insight into two independent archaeal endosymbiosis events.</title>
        <authorList>
            <person name="Lind A.E."/>
            <person name="Lewis W.H."/>
            <person name="Spang A."/>
            <person name="Guy L."/>
            <person name="Embley M.T."/>
            <person name="Ettema T.J.G."/>
        </authorList>
    </citation>
    <scope>NUCLEOTIDE SEQUENCE [LARGE SCALE GENOMIC DNA]</scope>
    <source>
        <strain evidence="2">NOE</strain>
    </source>
</reference>
<keyword evidence="3" id="KW-1185">Reference proteome</keyword>
<evidence type="ECO:0000259" key="1">
    <source>
        <dbReference type="Pfam" id="PF01207"/>
    </source>
</evidence>
<comment type="caution">
    <text evidence="2">The sequence shown here is derived from an EMBL/GenBank/DDBJ whole genome shotgun (WGS) entry which is preliminary data.</text>
</comment>
<dbReference type="GO" id="GO:0016491">
    <property type="term" value="F:oxidoreductase activity"/>
    <property type="evidence" value="ECO:0007669"/>
    <property type="project" value="UniProtKB-KW"/>
</dbReference>
<dbReference type="InterPro" id="IPR013785">
    <property type="entry name" value="Aldolase_TIM"/>
</dbReference>
<accession>A0A366MBD6</accession>
<dbReference type="InterPro" id="IPR035587">
    <property type="entry name" value="DUS-like_FMN-bd"/>
</dbReference>
<dbReference type="PANTHER" id="PTHR11082">
    <property type="entry name" value="TRNA-DIHYDROURIDINE SYNTHASE"/>
    <property type="match status" value="1"/>
</dbReference>
<proteinExistence type="predicted"/>
<dbReference type="PANTHER" id="PTHR11082:SF36">
    <property type="entry name" value="DUS-LIKE FMN-BINDING DOMAIN-CONTAINING PROTEIN"/>
    <property type="match status" value="1"/>
</dbReference>
<organism evidence="2 3">
    <name type="scientific">Candidatus Methanobinarius endosymbioticus</name>
    <dbReference type="NCBI Taxonomy" id="2006182"/>
    <lineage>
        <taxon>Archaea</taxon>
        <taxon>Methanobacteriati</taxon>
        <taxon>Methanobacteriota</taxon>
        <taxon>Methanomada group</taxon>
        <taxon>Methanobacteria</taxon>
        <taxon>Methanobacteriales</taxon>
        <taxon>Methanobacteriaceae</taxon>
        <taxon>Candidatus Methanobinarius</taxon>
    </lineage>
</organism>
<sequence length="239" mass="26374">MAGITDGKFALKLIPYGFDVVSIGGYNADSETIAAGKKILERGRNEFDIELEKLYSVIENEVNIIKKRYPHIKVSLNLRAISPESIIAISDIINLDIIEINSHCRQEELLKINCGQQMLQSPHKLANFTKKVVDGINPNKKVSVKMRANVNGVDDLKIAKKIENTGVDYLHIDAIKPGHLEADLNIIREISENTEIFIIGNNSIVDVKRGKEMLDAGASGISVARAAINGKLNFDISKI</sequence>
<dbReference type="InterPro" id="IPR005270">
    <property type="entry name" value="tRNA_dU_NifR3-rel"/>
</dbReference>
<evidence type="ECO:0000313" key="3">
    <source>
        <dbReference type="Proteomes" id="UP000253099"/>
    </source>
</evidence>
<gene>
    <name evidence="2" type="primary">dusB</name>
    <name evidence="2" type="ORF">ALNOE001_11420</name>
</gene>
<feature type="domain" description="DUS-like FMN-binding" evidence="1">
    <location>
        <begin position="93"/>
        <end position="228"/>
    </location>
</feature>